<dbReference type="Pfam" id="PF13306">
    <property type="entry name" value="LRR_5"/>
    <property type="match status" value="1"/>
</dbReference>
<comment type="caution">
    <text evidence="4">The sequence shown here is derived from an EMBL/GenBank/DDBJ whole genome shotgun (WGS) entry which is preliminary data.</text>
</comment>
<protein>
    <submittedName>
        <fullName evidence="4">Uncharacterized protein</fullName>
    </submittedName>
</protein>
<organism evidence="4 5">
    <name type="scientific">Zophobas morio</name>
    <dbReference type="NCBI Taxonomy" id="2755281"/>
    <lineage>
        <taxon>Eukaryota</taxon>
        <taxon>Metazoa</taxon>
        <taxon>Ecdysozoa</taxon>
        <taxon>Arthropoda</taxon>
        <taxon>Hexapoda</taxon>
        <taxon>Insecta</taxon>
        <taxon>Pterygota</taxon>
        <taxon>Neoptera</taxon>
        <taxon>Endopterygota</taxon>
        <taxon>Coleoptera</taxon>
        <taxon>Polyphaga</taxon>
        <taxon>Cucujiformia</taxon>
        <taxon>Tenebrionidae</taxon>
        <taxon>Zophobas</taxon>
    </lineage>
</organism>
<dbReference type="AlphaFoldDB" id="A0AA38HYR9"/>
<dbReference type="PANTHER" id="PTHR24366:SF170">
    <property type="entry name" value="RE50361P"/>
    <property type="match status" value="1"/>
</dbReference>
<dbReference type="Gene3D" id="3.80.10.10">
    <property type="entry name" value="Ribonuclease Inhibitor"/>
    <property type="match status" value="2"/>
</dbReference>
<feature type="signal peptide" evidence="3">
    <location>
        <begin position="1"/>
        <end position="16"/>
    </location>
</feature>
<sequence>MFTSVILVVLCSLVNGHDSNNLITYKLMFSDFYPTQKLSGNVINVDNNNISAVSVLENLPELRKGMLNITYLHFLCISNVNLQYMEEGVFDNQNITVISLVGNKLAEIQPRIFDNLPIICLDLSGNVINFIEKGAFRNMLRLRQLILSRNKLTQISSSYFDNTPHIQYFDVSSNGITKIEEGSFSFLSDEDLLIIIDDNAVEEIHPRGFENLNILQLSLRKNSIRDVPVELFTNNKIGILELDSNQVEEFPNIFCEEINSTVKTVRMYDNPLKCETMEKLIDSAGKSGAFCFLEEDKVAKCRQN</sequence>
<dbReference type="Proteomes" id="UP001168821">
    <property type="component" value="Unassembled WGS sequence"/>
</dbReference>
<proteinExistence type="predicted"/>
<evidence type="ECO:0000256" key="1">
    <source>
        <dbReference type="ARBA" id="ARBA00022614"/>
    </source>
</evidence>
<name>A0AA38HYR9_9CUCU</name>
<keyword evidence="1" id="KW-0433">Leucine-rich repeat</keyword>
<evidence type="ECO:0000313" key="5">
    <source>
        <dbReference type="Proteomes" id="UP001168821"/>
    </source>
</evidence>
<gene>
    <name evidence="4" type="ORF">Zmor_022977</name>
</gene>
<dbReference type="InterPro" id="IPR026906">
    <property type="entry name" value="LRR_5"/>
</dbReference>
<dbReference type="PANTHER" id="PTHR24366">
    <property type="entry name" value="IG(IMMUNOGLOBULIN) AND LRR(LEUCINE RICH REPEAT) DOMAINS"/>
    <property type="match status" value="1"/>
</dbReference>
<evidence type="ECO:0000313" key="4">
    <source>
        <dbReference type="EMBL" id="KAJ3645311.1"/>
    </source>
</evidence>
<keyword evidence="2" id="KW-0677">Repeat</keyword>
<evidence type="ECO:0000256" key="3">
    <source>
        <dbReference type="SAM" id="SignalP"/>
    </source>
</evidence>
<dbReference type="InterPro" id="IPR032675">
    <property type="entry name" value="LRR_dom_sf"/>
</dbReference>
<feature type="chain" id="PRO_5041327144" evidence="3">
    <location>
        <begin position="17"/>
        <end position="304"/>
    </location>
</feature>
<accession>A0AA38HYR9</accession>
<keyword evidence="5" id="KW-1185">Reference proteome</keyword>
<dbReference type="SMART" id="SM00369">
    <property type="entry name" value="LRR_TYP"/>
    <property type="match status" value="4"/>
</dbReference>
<dbReference type="InterPro" id="IPR003591">
    <property type="entry name" value="Leu-rich_rpt_typical-subtyp"/>
</dbReference>
<reference evidence="4" key="1">
    <citation type="journal article" date="2023" name="G3 (Bethesda)">
        <title>Whole genome assemblies of Zophobas morio and Tenebrio molitor.</title>
        <authorList>
            <person name="Kaur S."/>
            <person name="Stinson S.A."/>
            <person name="diCenzo G.C."/>
        </authorList>
    </citation>
    <scope>NUCLEOTIDE SEQUENCE</scope>
    <source>
        <strain evidence="4">QUZm001</strain>
    </source>
</reference>
<dbReference type="SUPFAM" id="SSF52058">
    <property type="entry name" value="L domain-like"/>
    <property type="match status" value="1"/>
</dbReference>
<evidence type="ECO:0000256" key="2">
    <source>
        <dbReference type="ARBA" id="ARBA00022737"/>
    </source>
</evidence>
<keyword evidence="3" id="KW-0732">Signal</keyword>
<dbReference type="EMBL" id="JALNTZ010000007">
    <property type="protein sequence ID" value="KAJ3645311.1"/>
    <property type="molecule type" value="Genomic_DNA"/>
</dbReference>